<keyword evidence="9" id="KW-0804">Transcription</keyword>
<dbReference type="InterPro" id="IPR018379">
    <property type="entry name" value="BEN_domain"/>
</dbReference>
<sequence>MSRRTARAHSSGQKRKHSDEDIGTPVDLEESPSKTKKSRQKLFKDDLSGSQVSQTPELMEEGTQTESSEFSTPLEKVSLDNARPRYSEIEKRAIDARRRLDASITQQHDSSIMKKSMALLKKTMDLHFKSVTARLQACQKSNKRLENEIEELKLALVRKKTQRPRQKSLTDKQPKPVKGPRPHTVVVTVPDEQLDDQLRSLKAEQKETENTEEIQGEKPQDMELEEELIVDQKEINYEGDPKPSHSSDGNFTFITLNSEEDYPNGSWLGDVSSPAMRVRCKINPTEMVHIMNMYKTADKLALKLLDLLFDKEMQAVSNLSGTGKHKKKKLDPLLIYGIHCHLVKHCGITHEDWYRIRQNIDSKCRTAFRRKQKGLELYPKQIKKERSSLTSPYTTEAYQHSHAVHHLQQVVNELQTIPSEGLTGIAIIQEQPDGSSTVETASSSTSSLVGHILNQDGGEIAPDQLKEVIAQAGNGNEIHLTNGQTIAISQSGELEIREVHLEVSKE</sequence>
<evidence type="ECO:0000256" key="3">
    <source>
        <dbReference type="ARBA" id="ARBA00015794"/>
    </source>
</evidence>
<dbReference type="EnsemblMetazoa" id="XM_030975811">
    <property type="protein sequence ID" value="XP_030831671"/>
    <property type="gene ID" value="LOC575996"/>
</dbReference>
<keyword evidence="10" id="KW-0539">Nucleus</keyword>
<keyword evidence="6" id="KW-0805">Transcription regulation</keyword>
<evidence type="ECO:0000256" key="1">
    <source>
        <dbReference type="ARBA" id="ARBA00004123"/>
    </source>
</evidence>
<feature type="compositionally biased region" description="Polar residues" evidence="12">
    <location>
        <begin position="48"/>
        <end position="71"/>
    </location>
</feature>
<dbReference type="Proteomes" id="UP000007110">
    <property type="component" value="Unassembled WGS sequence"/>
</dbReference>
<dbReference type="Gene3D" id="1.10.10.2590">
    <property type="entry name" value="BEN domain"/>
    <property type="match status" value="1"/>
</dbReference>
<dbReference type="Pfam" id="PF10523">
    <property type="entry name" value="BEN"/>
    <property type="match status" value="1"/>
</dbReference>
<reference evidence="14" key="2">
    <citation type="submission" date="2021-01" db="UniProtKB">
        <authorList>
            <consortium name="EnsemblMetazoa"/>
        </authorList>
    </citation>
    <scope>IDENTIFICATION</scope>
</reference>
<proteinExistence type="inferred from homology"/>
<evidence type="ECO:0000256" key="9">
    <source>
        <dbReference type="ARBA" id="ARBA00023163"/>
    </source>
</evidence>
<dbReference type="FunCoup" id="A0A7M7SU97">
    <property type="interactions" value="714"/>
</dbReference>
<reference evidence="15" key="1">
    <citation type="submission" date="2015-02" db="EMBL/GenBank/DDBJ databases">
        <title>Genome sequencing for Strongylocentrotus purpuratus.</title>
        <authorList>
            <person name="Murali S."/>
            <person name="Liu Y."/>
            <person name="Vee V."/>
            <person name="English A."/>
            <person name="Wang M."/>
            <person name="Skinner E."/>
            <person name="Han Y."/>
            <person name="Muzny D.M."/>
            <person name="Worley K.C."/>
            <person name="Gibbs R.A."/>
        </authorList>
    </citation>
    <scope>NUCLEOTIDE SEQUENCE</scope>
</reference>
<evidence type="ECO:0000256" key="12">
    <source>
        <dbReference type="SAM" id="MobiDB-lite"/>
    </source>
</evidence>
<keyword evidence="7" id="KW-0175">Coiled coil</keyword>
<dbReference type="PROSITE" id="PS51457">
    <property type="entry name" value="BEN"/>
    <property type="match status" value="1"/>
</dbReference>
<dbReference type="GO" id="GO:0005634">
    <property type="term" value="C:nucleus"/>
    <property type="evidence" value="ECO:0007669"/>
    <property type="project" value="UniProtKB-SubCell"/>
</dbReference>
<protein>
    <recommendedName>
        <fullName evidence="3">Protein BANP</fullName>
    </recommendedName>
</protein>
<dbReference type="GeneID" id="575996"/>
<dbReference type="GO" id="GO:0006325">
    <property type="term" value="P:chromatin organization"/>
    <property type="evidence" value="ECO:0007669"/>
    <property type="project" value="UniProtKB-KW"/>
</dbReference>
<keyword evidence="4" id="KW-0678">Repressor</keyword>
<dbReference type="AlphaFoldDB" id="A0A7M7SU97"/>
<organism evidence="14 15">
    <name type="scientific">Strongylocentrotus purpuratus</name>
    <name type="common">Purple sea urchin</name>
    <dbReference type="NCBI Taxonomy" id="7668"/>
    <lineage>
        <taxon>Eukaryota</taxon>
        <taxon>Metazoa</taxon>
        <taxon>Echinodermata</taxon>
        <taxon>Eleutherozoa</taxon>
        <taxon>Echinozoa</taxon>
        <taxon>Echinoidea</taxon>
        <taxon>Euechinoidea</taxon>
        <taxon>Echinacea</taxon>
        <taxon>Camarodonta</taxon>
        <taxon>Echinidea</taxon>
        <taxon>Strongylocentrotidae</taxon>
        <taxon>Strongylocentrotus</taxon>
    </lineage>
</organism>
<feature type="compositionally biased region" description="Basic residues" evidence="12">
    <location>
        <begin position="1"/>
        <end position="16"/>
    </location>
</feature>
<feature type="region of interest" description="Disordered" evidence="12">
    <location>
        <begin position="159"/>
        <end position="183"/>
    </location>
</feature>
<dbReference type="OrthoDB" id="10052653at2759"/>
<dbReference type="InParanoid" id="A0A7M7SU97"/>
<evidence type="ECO:0000256" key="11">
    <source>
        <dbReference type="ARBA" id="ARBA00023306"/>
    </source>
</evidence>
<keyword evidence="11" id="KW-0131">Cell cycle</keyword>
<keyword evidence="15" id="KW-1185">Reference proteome</keyword>
<evidence type="ECO:0000256" key="7">
    <source>
        <dbReference type="ARBA" id="ARBA00023054"/>
    </source>
</evidence>
<evidence type="ECO:0000256" key="6">
    <source>
        <dbReference type="ARBA" id="ARBA00023015"/>
    </source>
</evidence>
<evidence type="ECO:0000256" key="5">
    <source>
        <dbReference type="ARBA" id="ARBA00022853"/>
    </source>
</evidence>
<dbReference type="CTD" id="54971"/>
<dbReference type="GO" id="GO:0003677">
    <property type="term" value="F:DNA binding"/>
    <property type="evidence" value="ECO:0007669"/>
    <property type="project" value="UniProtKB-KW"/>
</dbReference>
<evidence type="ECO:0000256" key="2">
    <source>
        <dbReference type="ARBA" id="ARBA00009735"/>
    </source>
</evidence>
<dbReference type="KEGG" id="spu:575996"/>
<keyword evidence="5" id="KW-0156">Chromatin regulator</keyword>
<evidence type="ECO:0000313" key="15">
    <source>
        <dbReference type="Proteomes" id="UP000007110"/>
    </source>
</evidence>
<name>A0A7M7SU97_STRPU</name>
<dbReference type="RefSeq" id="XP_030831671.1">
    <property type="nucleotide sequence ID" value="XM_030975811.1"/>
</dbReference>
<feature type="region of interest" description="Disordered" evidence="12">
    <location>
        <begin position="1"/>
        <end position="85"/>
    </location>
</feature>
<dbReference type="SMART" id="SM01025">
    <property type="entry name" value="BEN"/>
    <property type="match status" value="1"/>
</dbReference>
<dbReference type="PANTHER" id="PTHR16243:SF2">
    <property type="entry name" value="PROTEIN BANP"/>
    <property type="match status" value="1"/>
</dbReference>
<comment type="subcellular location">
    <subcellularLocation>
        <location evidence="1">Nucleus</location>
    </subcellularLocation>
</comment>
<evidence type="ECO:0000256" key="10">
    <source>
        <dbReference type="ARBA" id="ARBA00023242"/>
    </source>
</evidence>
<evidence type="ECO:0000256" key="8">
    <source>
        <dbReference type="ARBA" id="ARBA00023125"/>
    </source>
</evidence>
<evidence type="ECO:0000259" key="13">
    <source>
        <dbReference type="PROSITE" id="PS51457"/>
    </source>
</evidence>
<feature type="domain" description="BEN" evidence="13">
    <location>
        <begin position="275"/>
        <end position="371"/>
    </location>
</feature>
<accession>A0A7M7SU97</accession>
<keyword evidence="8" id="KW-0238">DNA-binding</keyword>
<dbReference type="PANTHER" id="PTHR16243">
    <property type="entry name" value="BTG3-ASSOCIATED NUCLEAR PROTEIN BANP"/>
    <property type="match status" value="1"/>
</dbReference>
<dbReference type="InterPro" id="IPR042343">
    <property type="entry name" value="BANP"/>
</dbReference>
<evidence type="ECO:0000256" key="4">
    <source>
        <dbReference type="ARBA" id="ARBA00022491"/>
    </source>
</evidence>
<evidence type="ECO:0000313" key="14">
    <source>
        <dbReference type="EnsemblMetazoa" id="XP_030831671"/>
    </source>
</evidence>
<comment type="similarity">
    <text evidence="2">Belongs to the BANP/SMAR1 family.</text>
</comment>